<feature type="transmembrane region" description="Helical" evidence="6">
    <location>
        <begin position="237"/>
        <end position="258"/>
    </location>
</feature>
<evidence type="ECO:0000313" key="7">
    <source>
        <dbReference type="EMBL" id="VAX39584.1"/>
    </source>
</evidence>
<name>A0A3B1DU05_9ZZZZ</name>
<dbReference type="Pfam" id="PF02653">
    <property type="entry name" value="BPD_transp_2"/>
    <property type="match status" value="1"/>
</dbReference>
<dbReference type="InterPro" id="IPR001851">
    <property type="entry name" value="ABC_transp_permease"/>
</dbReference>
<feature type="transmembrane region" description="Helical" evidence="6">
    <location>
        <begin position="317"/>
        <end position="335"/>
    </location>
</feature>
<evidence type="ECO:0000256" key="5">
    <source>
        <dbReference type="ARBA" id="ARBA00023136"/>
    </source>
</evidence>
<gene>
    <name evidence="7" type="ORF">MNBD_PLANCTO03-2338</name>
</gene>
<feature type="transmembrane region" description="Helical" evidence="6">
    <location>
        <begin position="193"/>
        <end position="216"/>
    </location>
</feature>
<feature type="transmembrane region" description="Helical" evidence="6">
    <location>
        <begin position="62"/>
        <end position="81"/>
    </location>
</feature>
<evidence type="ECO:0000256" key="6">
    <source>
        <dbReference type="SAM" id="Phobius"/>
    </source>
</evidence>
<feature type="transmembrane region" description="Helical" evidence="6">
    <location>
        <begin position="110"/>
        <end position="130"/>
    </location>
</feature>
<dbReference type="GO" id="GO:0022857">
    <property type="term" value="F:transmembrane transporter activity"/>
    <property type="evidence" value="ECO:0007669"/>
    <property type="project" value="InterPro"/>
</dbReference>
<dbReference type="EMBL" id="UOGK01000264">
    <property type="protein sequence ID" value="VAX39584.1"/>
    <property type="molecule type" value="Genomic_DNA"/>
</dbReference>
<feature type="transmembrane region" description="Helical" evidence="6">
    <location>
        <begin position="142"/>
        <end position="160"/>
    </location>
</feature>
<dbReference type="AlphaFoldDB" id="A0A3B1DU05"/>
<dbReference type="GO" id="GO:0005886">
    <property type="term" value="C:plasma membrane"/>
    <property type="evidence" value="ECO:0007669"/>
    <property type="project" value="UniProtKB-SubCell"/>
</dbReference>
<keyword evidence="4 6" id="KW-1133">Transmembrane helix</keyword>
<evidence type="ECO:0000256" key="1">
    <source>
        <dbReference type="ARBA" id="ARBA00004651"/>
    </source>
</evidence>
<proteinExistence type="predicted"/>
<evidence type="ECO:0000256" key="2">
    <source>
        <dbReference type="ARBA" id="ARBA00022475"/>
    </source>
</evidence>
<reference evidence="7" key="1">
    <citation type="submission" date="2018-06" db="EMBL/GenBank/DDBJ databases">
        <authorList>
            <person name="Zhirakovskaya E."/>
        </authorList>
    </citation>
    <scope>NUCLEOTIDE SEQUENCE</scope>
</reference>
<accession>A0A3B1DU05</accession>
<evidence type="ECO:0000256" key="3">
    <source>
        <dbReference type="ARBA" id="ARBA00022692"/>
    </source>
</evidence>
<dbReference type="PANTHER" id="PTHR32196:SF72">
    <property type="entry name" value="RIBOSE IMPORT PERMEASE PROTEIN RBSC"/>
    <property type="match status" value="1"/>
</dbReference>
<protein>
    <submittedName>
        <fullName evidence="7">Ribose ABC transport system, permease protein RbsC (TC 3.A.1.2.1)</fullName>
    </submittedName>
</protein>
<dbReference type="PANTHER" id="PTHR32196">
    <property type="entry name" value="ABC TRANSPORTER PERMEASE PROTEIN YPHD-RELATED-RELATED"/>
    <property type="match status" value="1"/>
</dbReference>
<organism evidence="7">
    <name type="scientific">hydrothermal vent metagenome</name>
    <dbReference type="NCBI Taxonomy" id="652676"/>
    <lineage>
        <taxon>unclassified sequences</taxon>
        <taxon>metagenomes</taxon>
        <taxon>ecological metagenomes</taxon>
    </lineage>
</organism>
<sequence>MVIVIALIMAALTIYGSIKPTTQTVIDRETGQVQRDEAGRPVRHEVNKFFNTRNLIQLANNASFIAVMAVAMAAVIITAGIDLSVGSIYALAGILAAMVIQNMPPDSSALLATGGLVAVACAVGAVLGLANGAMIVGFRLHPFIITLGTLSAYRGIALLTTKGQTVTGLPESIQQSVFKQDFGLGLVHPTNTLIMLLVAVAGWFVLTYTVFGRRVFAVGGNETAARYAGVPVGRVKILVYTIMGAMAGLSAAMAVGYFGSATTGAGQAYELRVIAAAVIGGASLTGGRGTAFGAVLGAIVIELINNAISILGIDNNYLLVVTGAAIIIAAVIDRLKQGFQAR</sequence>
<evidence type="ECO:0000256" key="4">
    <source>
        <dbReference type="ARBA" id="ARBA00022989"/>
    </source>
</evidence>
<keyword evidence="5 6" id="KW-0472">Membrane</keyword>
<keyword evidence="2" id="KW-1003">Cell membrane</keyword>
<keyword evidence="3 6" id="KW-0812">Transmembrane</keyword>
<comment type="subcellular location">
    <subcellularLocation>
        <location evidence="1">Cell membrane</location>
        <topology evidence="1">Multi-pass membrane protein</topology>
    </subcellularLocation>
</comment>
<dbReference type="CDD" id="cd06579">
    <property type="entry name" value="TM_PBP1_transp_AraH_like"/>
    <property type="match status" value="1"/>
</dbReference>